<protein>
    <submittedName>
        <fullName evidence="9">AAA family ATPase</fullName>
    </submittedName>
</protein>
<evidence type="ECO:0000256" key="6">
    <source>
        <dbReference type="ARBA" id="ARBA00023065"/>
    </source>
</evidence>
<gene>
    <name evidence="9" type="ORF">ACFOW8_24425</name>
</gene>
<reference evidence="10" key="1">
    <citation type="journal article" date="2019" name="Int. J. Syst. Evol. Microbiol.">
        <title>The Global Catalogue of Microorganisms (GCM) 10K type strain sequencing project: providing services to taxonomists for standard genome sequencing and annotation.</title>
        <authorList>
            <consortium name="The Broad Institute Genomics Platform"/>
            <consortium name="The Broad Institute Genome Sequencing Center for Infectious Disease"/>
            <person name="Wu L."/>
            <person name="Ma J."/>
        </authorList>
    </citation>
    <scope>NUCLEOTIDE SEQUENCE [LARGE SCALE GENOMIC DNA]</scope>
    <source>
        <strain evidence="10">CGMCC 4.7204</strain>
    </source>
</reference>
<evidence type="ECO:0000313" key="9">
    <source>
        <dbReference type="EMBL" id="MFC4128077.1"/>
    </source>
</evidence>
<sequence length="256" mass="28085">MTARPYELSEAVQPVAHGYIRDIQMTPGPHPRKYPFHVPAVTYLAQNGSLPLAEGVTFLVGENGSGKSTILEAIAVAAGMNPEGGSQNYRFATRSSESPLSDHLILRWGIDKPRSRFFLRAESYYNVATETERLGPDQVAAMGGVSAHHRSHGESFLDLMVHRFHRNGLYLLDEPEAALSPQGCFAAMSRLSDLVDHGCQFVIATHSPLLLAMPGASIYEIADDGAISLVSYDDALPVRLTRDFLADPDRFLRHLL</sequence>
<evidence type="ECO:0000256" key="1">
    <source>
        <dbReference type="ARBA" id="ARBA00004202"/>
    </source>
</evidence>
<keyword evidence="10" id="KW-1185">Reference proteome</keyword>
<keyword evidence="3" id="KW-1003">Cell membrane</keyword>
<name>A0ABV8LB55_9NOCA</name>
<comment type="subcellular location">
    <subcellularLocation>
        <location evidence="1">Cell membrane</location>
        <topology evidence="1">Peripheral membrane protein</topology>
    </subcellularLocation>
</comment>
<evidence type="ECO:0000256" key="7">
    <source>
        <dbReference type="ARBA" id="ARBA00023136"/>
    </source>
</evidence>
<keyword evidence="5" id="KW-0408">Iron</keyword>
<dbReference type="InterPro" id="IPR003959">
    <property type="entry name" value="ATPase_AAA_core"/>
</dbReference>
<proteinExistence type="predicted"/>
<evidence type="ECO:0000256" key="3">
    <source>
        <dbReference type="ARBA" id="ARBA00022475"/>
    </source>
</evidence>
<comment type="caution">
    <text evidence="9">The sequence shown here is derived from an EMBL/GenBank/DDBJ whole genome shotgun (WGS) entry which is preliminary data.</text>
</comment>
<accession>A0ABV8LB55</accession>
<evidence type="ECO:0000256" key="2">
    <source>
        <dbReference type="ARBA" id="ARBA00022448"/>
    </source>
</evidence>
<dbReference type="InterPro" id="IPR051535">
    <property type="entry name" value="Siderophore_ABC-ATPase"/>
</dbReference>
<dbReference type="InterPro" id="IPR003593">
    <property type="entry name" value="AAA+_ATPase"/>
</dbReference>
<keyword evidence="2" id="KW-0813">Transport</keyword>
<feature type="domain" description="AAA+ ATPase" evidence="8">
    <location>
        <begin position="53"/>
        <end position="242"/>
    </location>
</feature>
<keyword evidence="7" id="KW-0472">Membrane</keyword>
<evidence type="ECO:0000256" key="5">
    <source>
        <dbReference type="ARBA" id="ARBA00023004"/>
    </source>
</evidence>
<evidence type="ECO:0000313" key="10">
    <source>
        <dbReference type="Proteomes" id="UP001595767"/>
    </source>
</evidence>
<evidence type="ECO:0000259" key="8">
    <source>
        <dbReference type="SMART" id="SM00382"/>
    </source>
</evidence>
<evidence type="ECO:0000256" key="4">
    <source>
        <dbReference type="ARBA" id="ARBA00022496"/>
    </source>
</evidence>
<dbReference type="SMART" id="SM00382">
    <property type="entry name" value="AAA"/>
    <property type="match status" value="1"/>
</dbReference>
<dbReference type="SUPFAM" id="SSF52540">
    <property type="entry name" value="P-loop containing nucleoside triphosphate hydrolases"/>
    <property type="match status" value="1"/>
</dbReference>
<dbReference type="InterPro" id="IPR038729">
    <property type="entry name" value="Rad50/SbcC_AAA"/>
</dbReference>
<dbReference type="Gene3D" id="3.40.50.300">
    <property type="entry name" value="P-loop containing nucleotide triphosphate hydrolases"/>
    <property type="match status" value="2"/>
</dbReference>
<keyword evidence="4" id="KW-0410">Iron transport</keyword>
<dbReference type="EMBL" id="JBHSBA010000015">
    <property type="protein sequence ID" value="MFC4128077.1"/>
    <property type="molecule type" value="Genomic_DNA"/>
</dbReference>
<keyword evidence="6" id="KW-0406">Ion transport</keyword>
<dbReference type="InterPro" id="IPR027417">
    <property type="entry name" value="P-loop_NTPase"/>
</dbReference>
<dbReference type="Pfam" id="PF13304">
    <property type="entry name" value="AAA_21"/>
    <property type="match status" value="1"/>
</dbReference>
<dbReference type="Proteomes" id="UP001595767">
    <property type="component" value="Unassembled WGS sequence"/>
</dbReference>
<dbReference type="PANTHER" id="PTHR42771:SF2">
    <property type="entry name" value="IRON(3+)-HYDROXAMATE IMPORT ATP-BINDING PROTEIN FHUC"/>
    <property type="match status" value="1"/>
</dbReference>
<dbReference type="RefSeq" id="WP_378553800.1">
    <property type="nucleotide sequence ID" value="NZ_JBHSBA010000015.1"/>
</dbReference>
<organism evidence="9 10">
    <name type="scientific">Nocardia rhizosphaerae</name>
    <dbReference type="NCBI Taxonomy" id="1691571"/>
    <lineage>
        <taxon>Bacteria</taxon>
        <taxon>Bacillati</taxon>
        <taxon>Actinomycetota</taxon>
        <taxon>Actinomycetes</taxon>
        <taxon>Mycobacteriales</taxon>
        <taxon>Nocardiaceae</taxon>
        <taxon>Nocardia</taxon>
    </lineage>
</organism>
<dbReference type="Pfam" id="PF13476">
    <property type="entry name" value="AAA_23"/>
    <property type="match status" value="1"/>
</dbReference>
<dbReference type="PANTHER" id="PTHR42771">
    <property type="entry name" value="IRON(3+)-HYDROXAMATE IMPORT ATP-BINDING PROTEIN FHUC"/>
    <property type="match status" value="1"/>
</dbReference>